<dbReference type="RefSeq" id="WP_089530425.1">
    <property type="nucleotide sequence ID" value="NZ_CP022437.1"/>
</dbReference>
<reference evidence="1 2" key="1">
    <citation type="journal article" date="2003" name="Int. J. Syst. Evol. Microbiol.">
        <title>Virgibacillus carmonensis sp. nov., Virgibacillus necropolis sp. nov. and Virgibacillus picturae sp. nov., three novel species isolated from deteriorated mural paintings, transfer of the species of the genus salibacillus to Virgibacillus, as Virgibacillus marismortui comb. nov. and Virgibacillus salexigens comb. nov., and emended description of the genus Virgibacillus.</title>
        <authorList>
            <person name="Heyrman J."/>
            <person name="Logan N.A."/>
            <person name="Busse H.J."/>
            <person name="Balcaen A."/>
            <person name="Lebbe L."/>
            <person name="Rodriguez-Diaz M."/>
            <person name="Swings J."/>
            <person name="De Vos P."/>
        </authorList>
    </citation>
    <scope>NUCLEOTIDE SEQUENCE [LARGE SCALE GENOMIC DNA]</scope>
    <source>
        <strain evidence="1 2">LMG 19488</strain>
    </source>
</reference>
<dbReference type="KEGG" id="vne:CFK40_01980"/>
<keyword evidence="2" id="KW-1185">Reference proteome</keyword>
<sequence>MTPCFANDMIQEVTDVGEPLVWAARKRAMEQWKEKWGFVKRIVRMCAEKEIAEVEVAQTEARGHPAYLRLKEKGKTESVGMCINIFSILKQVYERPMKNLHSVNKI</sequence>
<protein>
    <submittedName>
        <fullName evidence="1">Uncharacterized protein</fullName>
    </submittedName>
</protein>
<gene>
    <name evidence="1" type="ORF">CFK40_01980</name>
</gene>
<proteinExistence type="predicted"/>
<dbReference type="Proteomes" id="UP000204391">
    <property type="component" value="Chromosome"/>
</dbReference>
<dbReference type="EMBL" id="CP022437">
    <property type="protein sequence ID" value="ASN03855.1"/>
    <property type="molecule type" value="Genomic_DNA"/>
</dbReference>
<dbReference type="AlphaFoldDB" id="A0A221M899"/>
<evidence type="ECO:0000313" key="2">
    <source>
        <dbReference type="Proteomes" id="UP000204391"/>
    </source>
</evidence>
<organism evidence="1 2">
    <name type="scientific">Virgibacillus necropolis</name>
    <dbReference type="NCBI Taxonomy" id="163877"/>
    <lineage>
        <taxon>Bacteria</taxon>
        <taxon>Bacillati</taxon>
        <taxon>Bacillota</taxon>
        <taxon>Bacilli</taxon>
        <taxon>Bacillales</taxon>
        <taxon>Bacillaceae</taxon>
        <taxon>Virgibacillus</taxon>
    </lineage>
</organism>
<accession>A0A221M899</accession>
<name>A0A221M899_9BACI</name>
<evidence type="ECO:0000313" key="1">
    <source>
        <dbReference type="EMBL" id="ASN03855.1"/>
    </source>
</evidence>